<dbReference type="OrthoDB" id="2210at2"/>
<protein>
    <submittedName>
        <fullName evidence="10">Outer membrane efflux protein</fullName>
    </submittedName>
</protein>
<evidence type="ECO:0000256" key="7">
    <source>
        <dbReference type="ARBA" id="ARBA00023237"/>
    </source>
</evidence>
<dbReference type="PROSITE" id="PS51318">
    <property type="entry name" value="TAT"/>
    <property type="match status" value="1"/>
</dbReference>
<keyword evidence="9" id="KW-0732">Signal</keyword>
<dbReference type="Proteomes" id="UP000005096">
    <property type="component" value="Chromosome"/>
</dbReference>
<feature type="signal peptide" evidence="9">
    <location>
        <begin position="1"/>
        <end position="27"/>
    </location>
</feature>
<gene>
    <name evidence="10" type="ORF">Apau_0534</name>
</gene>
<organism evidence="10 11">
    <name type="scientific">Aminomonas paucivorans DSM 12260</name>
    <dbReference type="NCBI Taxonomy" id="584708"/>
    <lineage>
        <taxon>Bacteria</taxon>
        <taxon>Thermotogati</taxon>
        <taxon>Synergistota</taxon>
        <taxon>Synergistia</taxon>
        <taxon>Synergistales</taxon>
        <taxon>Synergistaceae</taxon>
        <taxon>Aminomonas</taxon>
    </lineage>
</organism>
<dbReference type="GO" id="GO:0015288">
    <property type="term" value="F:porin activity"/>
    <property type="evidence" value="ECO:0007669"/>
    <property type="project" value="TreeGrafter"/>
</dbReference>
<dbReference type="RefSeq" id="WP_006300122.1">
    <property type="nucleotide sequence ID" value="NZ_CM001022.1"/>
</dbReference>
<keyword evidence="5" id="KW-0812">Transmembrane</keyword>
<dbReference type="InterPro" id="IPR003423">
    <property type="entry name" value="OMP_efflux"/>
</dbReference>
<feature type="chain" id="PRO_5003167974" evidence="9">
    <location>
        <begin position="28"/>
        <end position="435"/>
    </location>
</feature>
<evidence type="ECO:0000256" key="8">
    <source>
        <dbReference type="SAM" id="MobiDB-lite"/>
    </source>
</evidence>
<evidence type="ECO:0000256" key="9">
    <source>
        <dbReference type="SAM" id="SignalP"/>
    </source>
</evidence>
<evidence type="ECO:0000256" key="5">
    <source>
        <dbReference type="ARBA" id="ARBA00022692"/>
    </source>
</evidence>
<keyword evidence="11" id="KW-1185">Reference proteome</keyword>
<comment type="subcellular location">
    <subcellularLocation>
        <location evidence="1">Cell outer membrane</location>
    </subcellularLocation>
</comment>
<evidence type="ECO:0000256" key="6">
    <source>
        <dbReference type="ARBA" id="ARBA00023136"/>
    </source>
</evidence>
<keyword evidence="3" id="KW-0813">Transport</keyword>
<accession>E3D0E9</accession>
<evidence type="ECO:0000256" key="1">
    <source>
        <dbReference type="ARBA" id="ARBA00004442"/>
    </source>
</evidence>
<keyword evidence="6" id="KW-0472">Membrane</keyword>
<feature type="region of interest" description="Disordered" evidence="8">
    <location>
        <begin position="79"/>
        <end position="98"/>
    </location>
</feature>
<dbReference type="GO" id="GO:1990281">
    <property type="term" value="C:efflux pump complex"/>
    <property type="evidence" value="ECO:0007669"/>
    <property type="project" value="TreeGrafter"/>
</dbReference>
<dbReference type="STRING" id="584708.Apau_0534"/>
<evidence type="ECO:0000313" key="10">
    <source>
        <dbReference type="EMBL" id="EFQ22968.1"/>
    </source>
</evidence>
<dbReference type="Pfam" id="PF02321">
    <property type="entry name" value="OEP"/>
    <property type="match status" value="2"/>
</dbReference>
<dbReference type="InterPro" id="IPR051906">
    <property type="entry name" value="TolC-like"/>
</dbReference>
<dbReference type="eggNOG" id="COG1538">
    <property type="taxonomic scope" value="Bacteria"/>
</dbReference>
<dbReference type="PANTHER" id="PTHR30026:SF20">
    <property type="entry name" value="OUTER MEMBRANE PROTEIN TOLC"/>
    <property type="match status" value="1"/>
</dbReference>
<feature type="compositionally biased region" description="Basic and acidic residues" evidence="8">
    <location>
        <begin position="84"/>
        <end position="95"/>
    </location>
</feature>
<dbReference type="Gene3D" id="1.20.1600.10">
    <property type="entry name" value="Outer membrane efflux proteins (OEP)"/>
    <property type="match status" value="1"/>
</dbReference>
<dbReference type="HOGENOM" id="CLU_012817_10_6_0"/>
<dbReference type="PaxDb" id="584708-Apau_0534"/>
<dbReference type="GO" id="GO:0009279">
    <property type="term" value="C:cell outer membrane"/>
    <property type="evidence" value="ECO:0007669"/>
    <property type="project" value="UniProtKB-SubCell"/>
</dbReference>
<dbReference type="GO" id="GO:0015562">
    <property type="term" value="F:efflux transmembrane transporter activity"/>
    <property type="evidence" value="ECO:0007669"/>
    <property type="project" value="InterPro"/>
</dbReference>
<proteinExistence type="inferred from homology"/>
<comment type="similarity">
    <text evidence="2">Belongs to the outer membrane factor (OMF) (TC 1.B.17) family.</text>
</comment>
<dbReference type="InterPro" id="IPR006311">
    <property type="entry name" value="TAT_signal"/>
</dbReference>
<dbReference type="PANTHER" id="PTHR30026">
    <property type="entry name" value="OUTER MEMBRANE PROTEIN TOLC"/>
    <property type="match status" value="1"/>
</dbReference>
<reference evidence="10 11" key="1">
    <citation type="journal article" date="2010" name="Stand. Genomic Sci.">
        <title>Non-contiguous finished genome sequence of Aminomonas paucivorans type strain (GLU-3).</title>
        <authorList>
            <person name="Pitluck S."/>
            <person name="Yasawong M."/>
            <person name="Held B."/>
            <person name="Lapidus A."/>
            <person name="Nolan M."/>
            <person name="Copeland A."/>
            <person name="Lucas S."/>
            <person name="Del Rio T.G."/>
            <person name="Tice H."/>
            <person name="Cheng J.F."/>
            <person name="Chertkov O."/>
            <person name="Goodwin L."/>
            <person name="Tapia R."/>
            <person name="Han C."/>
            <person name="Liolios K."/>
            <person name="Ivanova N."/>
            <person name="Mavromatis K."/>
            <person name="Ovchinnikova G."/>
            <person name="Pati A."/>
            <person name="Chen A."/>
            <person name="Palaniappan K."/>
            <person name="Land M."/>
            <person name="Hauser L."/>
            <person name="Chang Y.J."/>
            <person name="Jeffries C.D."/>
            <person name="Pukall R."/>
            <person name="Spring S."/>
            <person name="Rohde M."/>
            <person name="Sikorski J."/>
            <person name="Goker M."/>
            <person name="Woyke T."/>
            <person name="Bristow J."/>
            <person name="Eisen J.A."/>
            <person name="Markowitz V."/>
            <person name="Hugenholtz P."/>
            <person name="Kyrpides N.C."/>
            <person name="Klenk H.P."/>
        </authorList>
    </citation>
    <scope>NUCLEOTIDE SEQUENCE [LARGE SCALE GENOMIC DNA]</scope>
    <source>
        <strain evidence="10 11">DSM 12260</strain>
    </source>
</reference>
<evidence type="ECO:0000256" key="3">
    <source>
        <dbReference type="ARBA" id="ARBA00022448"/>
    </source>
</evidence>
<keyword evidence="7" id="KW-0998">Cell outer membrane</keyword>
<dbReference type="SUPFAM" id="SSF56954">
    <property type="entry name" value="Outer membrane efflux proteins (OEP)"/>
    <property type="match status" value="1"/>
</dbReference>
<dbReference type="EMBL" id="CM001022">
    <property type="protein sequence ID" value="EFQ22968.1"/>
    <property type="molecule type" value="Genomic_DNA"/>
</dbReference>
<evidence type="ECO:0000256" key="2">
    <source>
        <dbReference type="ARBA" id="ARBA00007613"/>
    </source>
</evidence>
<keyword evidence="4" id="KW-1134">Transmembrane beta strand</keyword>
<name>E3D0E9_9BACT</name>
<evidence type="ECO:0000313" key="11">
    <source>
        <dbReference type="Proteomes" id="UP000005096"/>
    </source>
</evidence>
<dbReference type="AlphaFoldDB" id="E3D0E9"/>
<sequence length="435" mass="46745">MNRILRRNILAGLTALLLLVPAGSLGASETPADLSLEEALSLGLETNLEVARAKEELDKAEGLLTQARSALLPALSAVGSATGRNEDSSKPEREGTGSLALSQTLYAGGVIRAGEQQALLNRQKAQESLEETRETVALKVYEAFCGVLLRGENLKTAEDALGYYDKATKDLRKRLELGLSTRLDLSRMEQQRENARVDVITAANNLSAARIVLFTLLRLPPEAPTVVSGDLTVTAVSVDAPSLAAQALNRRPDLLALRTAAAIQKQAVDIAKAGMRPTVTLTGSYQFVYDSNPSSNTKDDDWIATLNVSVPLFDGGKTRGKVTQESAVLRQTEQSVSQKEDAVRAEVVDAGLTLNSAAEAVTSARKNLDLARESLRLAEVGYREGVDTQLDVLAARTSVTEARQKLSGAQRDHRVALARLWRSQGILVDQALKAR</sequence>
<evidence type="ECO:0000256" key="4">
    <source>
        <dbReference type="ARBA" id="ARBA00022452"/>
    </source>
</evidence>